<dbReference type="PROSITE" id="PS00135">
    <property type="entry name" value="TRYPSIN_SER"/>
    <property type="match status" value="1"/>
</dbReference>
<dbReference type="PRINTS" id="PR00722">
    <property type="entry name" value="CHYMOTRYPSIN"/>
</dbReference>
<feature type="domain" description="Peptidase S1" evidence="5">
    <location>
        <begin position="46"/>
        <end position="247"/>
    </location>
</feature>
<feature type="signal peptide" evidence="4">
    <location>
        <begin position="1"/>
        <end position="19"/>
    </location>
</feature>
<evidence type="ECO:0000259" key="5">
    <source>
        <dbReference type="PROSITE" id="PS50240"/>
    </source>
</evidence>
<dbReference type="GO" id="GO:0006508">
    <property type="term" value="P:proteolysis"/>
    <property type="evidence" value="ECO:0007669"/>
    <property type="project" value="UniProtKB-KW"/>
</dbReference>
<dbReference type="Gene3D" id="2.40.10.10">
    <property type="entry name" value="Trypsin-like serine proteases"/>
    <property type="match status" value="2"/>
</dbReference>
<keyword evidence="3" id="KW-0720">Serine protease</keyword>
<evidence type="ECO:0000256" key="2">
    <source>
        <dbReference type="ARBA" id="ARBA00024195"/>
    </source>
</evidence>
<dbReference type="CDD" id="cd00190">
    <property type="entry name" value="Tryp_SPc"/>
    <property type="match status" value="1"/>
</dbReference>
<protein>
    <submittedName>
        <fullName evidence="6">Serine protease</fullName>
        <ecNumber evidence="6">3.4.21.1</ecNumber>
    </submittedName>
</protein>
<dbReference type="InterPro" id="IPR051487">
    <property type="entry name" value="Ser/Thr_Proteases_Immune/Dev"/>
</dbReference>
<dbReference type="SMART" id="SM00020">
    <property type="entry name" value="Tryp_SPc"/>
    <property type="match status" value="1"/>
</dbReference>
<dbReference type="GO" id="GO:0004252">
    <property type="term" value="F:serine-type endopeptidase activity"/>
    <property type="evidence" value="ECO:0007669"/>
    <property type="project" value="UniProtKB-EC"/>
</dbReference>
<dbReference type="SUPFAM" id="SSF50494">
    <property type="entry name" value="Trypsin-like serine proteases"/>
    <property type="match status" value="1"/>
</dbReference>
<keyword evidence="4" id="KW-0732">Signal</keyword>
<reference evidence="6" key="2">
    <citation type="journal article" date="1994" name="Mol. Mar. Biol. Biotechnol.">
        <title>Molecular cloning and localization of a novel serine protease from the colonial tunicate Botryllus schlosseri.</title>
        <authorList>
            <person name="Muller W.E."/>
            <person name="Pancer Z."/>
            <person name="Rinkevich B."/>
        </authorList>
    </citation>
    <scope>NUCLEOTIDE SEQUENCE</scope>
</reference>
<proteinExistence type="evidence at transcript level"/>
<evidence type="ECO:0000256" key="1">
    <source>
        <dbReference type="ARBA" id="ARBA00023157"/>
    </source>
</evidence>
<keyword evidence="3 6" id="KW-0645">Protease</keyword>
<dbReference type="EC" id="3.4.21.1" evidence="6"/>
<accession>Q27458</accession>
<sequence>MRFLMVLALAAVASIPSKPNCWWIKRCLGSLPLGKCHFVGPSETGHFCGGSLISMDWVMTAAHCILNNVNVAIGSTTISNPLETMSGTFTTNPNYNSNTISNDYAVIKLAFSATAGSTVGAIALASSWPNFHGHCVTSGWGYSTVEATQILFRTISNTPVALCADTSTRDCTPHQQRIDDSMQCAGGDGATSCMGDSGGPFVQRVNGVWTSIGAVSWGSSSCSTTTPAVYARMGYPNARSWINQVTGL</sequence>
<comment type="similarity">
    <text evidence="2">Belongs to the peptidase S1 family. CLIP subfamily.</text>
</comment>
<evidence type="ECO:0000256" key="4">
    <source>
        <dbReference type="SAM" id="SignalP"/>
    </source>
</evidence>
<dbReference type="PROSITE" id="PS00134">
    <property type="entry name" value="TRYPSIN_HIS"/>
    <property type="match status" value="1"/>
</dbReference>
<evidence type="ECO:0000256" key="3">
    <source>
        <dbReference type="RuleBase" id="RU363034"/>
    </source>
</evidence>
<keyword evidence="1" id="KW-1015">Disulfide bond</keyword>
<dbReference type="PIR" id="S49323">
    <property type="entry name" value="S49323"/>
</dbReference>
<gene>
    <name evidence="6" type="primary">ctrL</name>
</gene>
<dbReference type="Pfam" id="PF00089">
    <property type="entry name" value="Trypsin"/>
    <property type="match status" value="1"/>
</dbReference>
<organism evidence="6">
    <name type="scientific">Botryllus schlosseri</name>
    <name type="common">Golden star tunicate</name>
    <name type="synonym">Alcyonium schlosseri</name>
    <dbReference type="NCBI Taxonomy" id="30301"/>
    <lineage>
        <taxon>Eukaryota</taxon>
        <taxon>Metazoa</taxon>
        <taxon>Chordata</taxon>
        <taxon>Tunicata</taxon>
        <taxon>Ascidiacea</taxon>
        <taxon>Stolidobranchia</taxon>
        <taxon>Styelidae</taxon>
        <taxon>Botryllus</taxon>
    </lineage>
</organism>
<dbReference type="InterPro" id="IPR009003">
    <property type="entry name" value="Peptidase_S1_PA"/>
</dbReference>
<dbReference type="PANTHER" id="PTHR24256">
    <property type="entry name" value="TRYPTASE-RELATED"/>
    <property type="match status" value="1"/>
</dbReference>
<evidence type="ECO:0000313" key="6">
    <source>
        <dbReference type="EMBL" id="CAA52925.1"/>
    </source>
</evidence>
<dbReference type="InterPro" id="IPR001254">
    <property type="entry name" value="Trypsin_dom"/>
</dbReference>
<dbReference type="AlphaFoldDB" id="Q27458"/>
<dbReference type="InterPro" id="IPR018114">
    <property type="entry name" value="TRYPSIN_HIS"/>
</dbReference>
<keyword evidence="3 6" id="KW-0378">Hydrolase</keyword>
<dbReference type="InterPro" id="IPR033116">
    <property type="entry name" value="TRYPSIN_SER"/>
</dbReference>
<feature type="chain" id="PRO_5004203917" evidence="4">
    <location>
        <begin position="20"/>
        <end position="248"/>
    </location>
</feature>
<dbReference type="EMBL" id="X75016">
    <property type="protein sequence ID" value="CAA52925.1"/>
    <property type="molecule type" value="mRNA"/>
</dbReference>
<dbReference type="InterPro" id="IPR043504">
    <property type="entry name" value="Peptidase_S1_PA_chymotrypsin"/>
</dbReference>
<name>Q27458_BOTSH</name>
<dbReference type="InterPro" id="IPR001314">
    <property type="entry name" value="Peptidase_S1A"/>
</dbReference>
<reference evidence="6" key="1">
    <citation type="submission" date="1993-09" db="EMBL/GenBank/DDBJ databases">
        <authorList>
            <person name="Mueller W.E."/>
        </authorList>
    </citation>
    <scope>NUCLEOTIDE SEQUENCE</scope>
</reference>
<dbReference type="PROSITE" id="PS50240">
    <property type="entry name" value="TRYPSIN_DOM"/>
    <property type="match status" value="1"/>
</dbReference>